<feature type="non-terminal residue" evidence="2">
    <location>
        <position position="1"/>
    </location>
</feature>
<evidence type="ECO:0000313" key="2">
    <source>
        <dbReference type="EMBL" id="GAH66541.1"/>
    </source>
</evidence>
<protein>
    <submittedName>
        <fullName evidence="2">Uncharacterized protein</fullName>
    </submittedName>
</protein>
<feature type="compositionally biased region" description="Acidic residues" evidence="1">
    <location>
        <begin position="162"/>
        <end position="184"/>
    </location>
</feature>
<feature type="compositionally biased region" description="Basic residues" evidence="1">
    <location>
        <begin position="188"/>
        <end position="197"/>
    </location>
</feature>
<dbReference type="EMBL" id="BARU01029406">
    <property type="protein sequence ID" value="GAH66541.1"/>
    <property type="molecule type" value="Genomic_DNA"/>
</dbReference>
<evidence type="ECO:0000256" key="1">
    <source>
        <dbReference type="SAM" id="MobiDB-lite"/>
    </source>
</evidence>
<accession>X1H8P3</accession>
<dbReference type="AlphaFoldDB" id="X1H8P3"/>
<feature type="compositionally biased region" description="Polar residues" evidence="1">
    <location>
        <begin position="198"/>
        <end position="211"/>
    </location>
</feature>
<name>X1H8P3_9ZZZZ</name>
<comment type="caution">
    <text evidence="2">The sequence shown here is derived from an EMBL/GenBank/DDBJ whole genome shotgun (WGS) entry which is preliminary data.</text>
</comment>
<sequence>LAFAFDYQDDEQDRQRAEIRNIRSEGTERNINTGALNTRVSREQMMDNGDVTKVQFERLELEDGRLLDGTSVLTLFYKTDPAYEKYLSVGISDPLNVFAYEPIAISEVIIEQMREVAKAIANEDNPAEREVAIQCMFALLALQKLYEDPLSDIIATAFSVGSEDEVIEEEEPFGEEGEEGDDPDAAPRKKPASRKRGQLQSNPQESNSTRGRNGLRPSPEDR</sequence>
<reference evidence="2" key="1">
    <citation type="journal article" date="2014" name="Front. Microbiol.">
        <title>High frequency of phylogenetically diverse reductive dehalogenase-homologous genes in deep subseafloor sedimentary metagenomes.</title>
        <authorList>
            <person name="Kawai M."/>
            <person name="Futagami T."/>
            <person name="Toyoda A."/>
            <person name="Takaki Y."/>
            <person name="Nishi S."/>
            <person name="Hori S."/>
            <person name="Arai W."/>
            <person name="Tsubouchi T."/>
            <person name="Morono Y."/>
            <person name="Uchiyama I."/>
            <person name="Ito T."/>
            <person name="Fujiyama A."/>
            <person name="Inagaki F."/>
            <person name="Takami H."/>
        </authorList>
    </citation>
    <scope>NUCLEOTIDE SEQUENCE</scope>
    <source>
        <strain evidence="2">Expedition CK06-06</strain>
    </source>
</reference>
<feature type="region of interest" description="Disordered" evidence="1">
    <location>
        <begin position="162"/>
        <end position="222"/>
    </location>
</feature>
<proteinExistence type="predicted"/>
<organism evidence="2">
    <name type="scientific">marine sediment metagenome</name>
    <dbReference type="NCBI Taxonomy" id="412755"/>
    <lineage>
        <taxon>unclassified sequences</taxon>
        <taxon>metagenomes</taxon>
        <taxon>ecological metagenomes</taxon>
    </lineage>
</organism>
<gene>
    <name evidence="2" type="ORF">S03H2_46781</name>
</gene>